<dbReference type="Pfam" id="PF12923">
    <property type="entry name" value="RRP7"/>
    <property type="match status" value="1"/>
</dbReference>
<dbReference type="GO" id="GO:0003676">
    <property type="term" value="F:nucleic acid binding"/>
    <property type="evidence" value="ECO:0007669"/>
    <property type="project" value="InterPro"/>
</dbReference>
<dbReference type="Gene3D" id="6.10.250.1770">
    <property type="match status" value="1"/>
</dbReference>
<dbReference type="Pfam" id="PF17799">
    <property type="entry name" value="RRM_Rrp7"/>
    <property type="match status" value="1"/>
</dbReference>
<dbReference type="GO" id="GO:0006364">
    <property type="term" value="P:rRNA processing"/>
    <property type="evidence" value="ECO:0007669"/>
    <property type="project" value="TreeGrafter"/>
</dbReference>
<dbReference type="PANTHER" id="PTHR13191:SF0">
    <property type="entry name" value="RIBOSOMAL RNA-PROCESSING PROTEIN 7 HOMOLOG A-RELATED"/>
    <property type="match status" value="1"/>
</dbReference>
<gene>
    <name evidence="5" type="primary">RRP7</name>
    <name evidence="5" type="ORF">BGZ70_003042</name>
</gene>
<comment type="caution">
    <text evidence="5">The sequence shown here is derived from an EMBL/GenBank/DDBJ whole genome shotgun (WGS) entry which is preliminary data.</text>
</comment>
<reference evidence="5" key="1">
    <citation type="journal article" date="2020" name="Fungal Divers.">
        <title>Resolving the Mortierellaceae phylogeny through synthesis of multi-gene phylogenetics and phylogenomics.</title>
        <authorList>
            <person name="Vandepol N."/>
            <person name="Liber J."/>
            <person name="Desiro A."/>
            <person name="Na H."/>
            <person name="Kennedy M."/>
            <person name="Barry K."/>
            <person name="Grigoriev I.V."/>
            <person name="Miller A.N."/>
            <person name="O'Donnell K."/>
            <person name="Stajich J.E."/>
            <person name="Bonito G."/>
        </authorList>
    </citation>
    <scope>NUCLEOTIDE SEQUENCE</scope>
    <source>
        <strain evidence="5">CK1249</strain>
    </source>
</reference>
<dbReference type="GO" id="GO:0034456">
    <property type="term" value="C:UTP-C complex"/>
    <property type="evidence" value="ECO:0007669"/>
    <property type="project" value="TreeGrafter"/>
</dbReference>
<evidence type="ECO:0000313" key="5">
    <source>
        <dbReference type="EMBL" id="KAF9966187.1"/>
    </source>
</evidence>
<dbReference type="SUPFAM" id="SSF54928">
    <property type="entry name" value="RNA-binding domain, RBD"/>
    <property type="match status" value="1"/>
</dbReference>
<comment type="similarity">
    <text evidence="1">Belongs to the RRP7 family.</text>
</comment>
<dbReference type="GO" id="GO:0000028">
    <property type="term" value="P:ribosomal small subunit assembly"/>
    <property type="evidence" value="ECO:0007669"/>
    <property type="project" value="TreeGrafter"/>
</dbReference>
<feature type="domain" description="Rrp7 RRM-like N-terminal" evidence="4">
    <location>
        <begin position="48"/>
        <end position="214"/>
    </location>
</feature>
<dbReference type="InterPro" id="IPR024326">
    <property type="entry name" value="RRP7_C"/>
</dbReference>
<evidence type="ECO:0000313" key="6">
    <source>
        <dbReference type="Proteomes" id="UP000738359"/>
    </source>
</evidence>
<dbReference type="InterPro" id="IPR012677">
    <property type="entry name" value="Nucleotide-bd_a/b_plait_sf"/>
</dbReference>
<dbReference type="Gene3D" id="3.30.70.330">
    <property type="match status" value="1"/>
</dbReference>
<sequence length="372" mass="42217">MLTCLHIFPCAQSLPTLSFAFILHNMVSKKSKKTEETSGAAAGALDQISNFFILPLQMPSITTSPSSPHTSAVYKNVLHYLYFKKHESPKEDSKTPKNRTLFVLNIPVDATETHLRDLFKPCGRVVSVHFINKVHDTNMTKEEREQQEELERLEKAAALIEAESSNNKNKGGKKGSKNKQAAGSADEHSRTLYATGSQAYVVFLEEQELNKALAMKRKKRSWINTGSDATAADATKLSSLGLSKWINEYHMKRPEASVLQVKVDDYMEKFERSEYEAQQAALARHNVMDEDGFTLVTRAGKGGHNTDGVITVTAAKAEDVKNLKPKKKELQDFYRFQMREAKRDKLVDLRRKFEEDKMRIEALKVNRRFKPY</sequence>
<name>A0A9P6JAX9_MORAP</name>
<dbReference type="EMBL" id="JAAAHY010000179">
    <property type="protein sequence ID" value="KAF9966187.1"/>
    <property type="molecule type" value="Genomic_DNA"/>
</dbReference>
<dbReference type="Proteomes" id="UP000738359">
    <property type="component" value="Unassembled WGS sequence"/>
</dbReference>
<dbReference type="PANTHER" id="PTHR13191">
    <property type="entry name" value="RIBOSOMAL RNA PROCESSING PROTEIN 7-RELATED"/>
    <property type="match status" value="1"/>
</dbReference>
<dbReference type="InterPro" id="IPR035979">
    <property type="entry name" value="RBD_domain_sf"/>
</dbReference>
<feature type="region of interest" description="Disordered" evidence="2">
    <location>
        <begin position="162"/>
        <end position="188"/>
    </location>
</feature>
<dbReference type="InterPro" id="IPR040447">
    <property type="entry name" value="RRM_Rrp7"/>
</dbReference>
<protein>
    <submittedName>
        <fullName evidence="5">Ribosomal RNA-processing protein 7</fullName>
    </submittedName>
</protein>
<proteinExistence type="inferred from homology"/>
<evidence type="ECO:0000259" key="3">
    <source>
        <dbReference type="Pfam" id="PF12923"/>
    </source>
</evidence>
<dbReference type="OrthoDB" id="5390at2759"/>
<accession>A0A9P6JAX9</accession>
<evidence type="ECO:0000256" key="2">
    <source>
        <dbReference type="SAM" id="MobiDB-lite"/>
    </source>
</evidence>
<organism evidence="5 6">
    <name type="scientific">Mortierella alpina</name>
    <name type="common">Oleaginous fungus</name>
    <name type="synonym">Mortierella renispora</name>
    <dbReference type="NCBI Taxonomy" id="64518"/>
    <lineage>
        <taxon>Eukaryota</taxon>
        <taxon>Fungi</taxon>
        <taxon>Fungi incertae sedis</taxon>
        <taxon>Mucoromycota</taxon>
        <taxon>Mortierellomycotina</taxon>
        <taxon>Mortierellomycetes</taxon>
        <taxon>Mortierellales</taxon>
        <taxon>Mortierellaceae</taxon>
        <taxon>Mortierella</taxon>
    </lineage>
</organism>
<dbReference type="AlphaFoldDB" id="A0A9P6JAX9"/>
<feature type="domain" description="Ribosomal RNA-processing protein 7 C-terminal" evidence="3">
    <location>
        <begin position="252"/>
        <end position="372"/>
    </location>
</feature>
<keyword evidence="6" id="KW-1185">Reference proteome</keyword>
<evidence type="ECO:0000259" key="4">
    <source>
        <dbReference type="Pfam" id="PF17799"/>
    </source>
</evidence>
<dbReference type="CDD" id="cd12951">
    <property type="entry name" value="RRP7_Rrp7A"/>
    <property type="match status" value="1"/>
</dbReference>
<dbReference type="InterPro" id="IPR040446">
    <property type="entry name" value="RRP7"/>
</dbReference>
<dbReference type="GO" id="GO:0032545">
    <property type="term" value="C:CURI complex"/>
    <property type="evidence" value="ECO:0007669"/>
    <property type="project" value="TreeGrafter"/>
</dbReference>
<evidence type="ECO:0000256" key="1">
    <source>
        <dbReference type="ARBA" id="ARBA00006110"/>
    </source>
</evidence>